<feature type="compositionally biased region" description="Basic residues" evidence="1">
    <location>
        <begin position="81"/>
        <end position="92"/>
    </location>
</feature>
<protein>
    <submittedName>
        <fullName evidence="3">Protein kinase domain-containing protein</fullName>
    </submittedName>
</protein>
<dbReference type="WBParaSite" id="maker-unitig_23053-snap-gene-0.1-mRNA-1">
    <property type="protein sequence ID" value="maker-unitig_23053-snap-gene-0.1-mRNA-1"/>
    <property type="gene ID" value="maker-unitig_23053-snap-gene-0.1"/>
</dbReference>
<evidence type="ECO:0000313" key="2">
    <source>
        <dbReference type="Proteomes" id="UP000095280"/>
    </source>
</evidence>
<proteinExistence type="predicted"/>
<organism evidence="2 3">
    <name type="scientific">Macrostomum lignano</name>
    <dbReference type="NCBI Taxonomy" id="282301"/>
    <lineage>
        <taxon>Eukaryota</taxon>
        <taxon>Metazoa</taxon>
        <taxon>Spiralia</taxon>
        <taxon>Lophotrochozoa</taxon>
        <taxon>Platyhelminthes</taxon>
        <taxon>Rhabditophora</taxon>
        <taxon>Macrostomorpha</taxon>
        <taxon>Macrostomida</taxon>
        <taxon>Macrostomidae</taxon>
        <taxon>Macrostomum</taxon>
    </lineage>
</organism>
<reference evidence="3" key="1">
    <citation type="submission" date="2016-11" db="UniProtKB">
        <authorList>
            <consortium name="WormBaseParasite"/>
        </authorList>
    </citation>
    <scope>IDENTIFICATION</scope>
</reference>
<keyword evidence="2" id="KW-1185">Reference proteome</keyword>
<dbReference type="AlphaFoldDB" id="A0A1I8F8A8"/>
<feature type="region of interest" description="Disordered" evidence="1">
    <location>
        <begin position="282"/>
        <end position="304"/>
    </location>
</feature>
<feature type="compositionally biased region" description="Basic and acidic residues" evidence="1">
    <location>
        <begin position="170"/>
        <end position="186"/>
    </location>
</feature>
<feature type="region of interest" description="Disordered" evidence="1">
    <location>
        <begin position="57"/>
        <end position="204"/>
    </location>
</feature>
<evidence type="ECO:0000313" key="3">
    <source>
        <dbReference type="WBParaSite" id="maker-unitig_23053-snap-gene-0.1-mRNA-1"/>
    </source>
</evidence>
<accession>A0A1I8F8A8</accession>
<feature type="compositionally biased region" description="Low complexity" evidence="1">
    <location>
        <begin position="366"/>
        <end position="379"/>
    </location>
</feature>
<feature type="compositionally biased region" description="Low complexity" evidence="1">
    <location>
        <begin position="411"/>
        <end position="426"/>
    </location>
</feature>
<feature type="region of interest" description="Disordered" evidence="1">
    <location>
        <begin position="337"/>
        <end position="464"/>
    </location>
</feature>
<feature type="compositionally biased region" description="Basic and acidic residues" evidence="1">
    <location>
        <begin position="355"/>
        <end position="364"/>
    </location>
</feature>
<sequence>MQTLTRGAVFGLQDLFKPDQPSLCVPGAAADTAAGEGQLEAYKQLLVRGAVENFGRPPGRPQGRLHGLPFVRPCGAGARPPRPRCFRRRRQQNRMSTSGNRPTGQRATVLGTPGQQIVAGQVRPGPAMSSWSRRPASVGWPGIAGSRGRRSSKRSESAAPAGSSGTADGAGRDRPKRRPEAADDRRRLARGRRARCPAASSSWPPMMTLMKKARRSGLGLPASGLTRCSGDPSSAKGGELLADSASSCRSPPAAGAGPWAVRAAGPAPIGGVGSTRRCRANQRSNGRYSASAFSTASPSLSPSAVAVDSPTEAALRQEVANFGLANPPFHSRAVLLGEPSARSRRPRQQASALSAERRESETHRIASSAAAAPRPVRTAANDRAIRRRGRQPRGSMSAGPGQRRPADRRVAAAAPSAASREASPAAGLSAPPMQRAARKTSGAAAARPSASAQDLVDEGVEQQRRFQQQTEALQGRLGRGAAGGSQAVVYSVTSGGMSRLSIIGSAEAHASSV</sequence>
<dbReference type="Proteomes" id="UP000095280">
    <property type="component" value="Unplaced"/>
</dbReference>
<evidence type="ECO:0000256" key="1">
    <source>
        <dbReference type="SAM" id="MobiDB-lite"/>
    </source>
</evidence>
<feature type="compositionally biased region" description="Low complexity" evidence="1">
    <location>
        <begin position="289"/>
        <end position="304"/>
    </location>
</feature>
<feature type="compositionally biased region" description="Low complexity" evidence="1">
    <location>
        <begin position="439"/>
        <end position="452"/>
    </location>
</feature>
<name>A0A1I8F8A8_9PLAT</name>
<feature type="compositionally biased region" description="Polar residues" evidence="1">
    <location>
        <begin position="93"/>
        <end position="106"/>
    </location>
</feature>